<dbReference type="PROSITE" id="PS51766">
    <property type="entry name" value="DOCKERIN"/>
    <property type="match status" value="1"/>
</dbReference>
<evidence type="ECO:0000259" key="1">
    <source>
        <dbReference type="PROSITE" id="PS51766"/>
    </source>
</evidence>
<dbReference type="InterPro" id="IPR036439">
    <property type="entry name" value="Dockerin_dom_sf"/>
</dbReference>
<dbReference type="GO" id="GO:0000272">
    <property type="term" value="P:polysaccharide catabolic process"/>
    <property type="evidence" value="ECO:0007669"/>
    <property type="project" value="InterPro"/>
</dbReference>
<reference evidence="2" key="1">
    <citation type="journal article" date="2020" name="mSystems">
        <title>Genome- and Community-Level Interaction Insights into Carbon Utilization and Element Cycling Functions of Hydrothermarchaeota in Hydrothermal Sediment.</title>
        <authorList>
            <person name="Zhou Z."/>
            <person name="Liu Y."/>
            <person name="Xu W."/>
            <person name="Pan J."/>
            <person name="Luo Z.H."/>
            <person name="Li M."/>
        </authorList>
    </citation>
    <scope>NUCLEOTIDE SEQUENCE [LARGE SCALE GENOMIC DNA]</scope>
    <source>
        <strain evidence="2">SpSt-500</strain>
    </source>
</reference>
<dbReference type="Pfam" id="PF00404">
    <property type="entry name" value="Dockerin_1"/>
    <property type="match status" value="1"/>
</dbReference>
<name>A0A832DNC3_9BACT</name>
<dbReference type="PROSITE" id="PS00018">
    <property type="entry name" value="EF_HAND_1"/>
    <property type="match status" value="2"/>
</dbReference>
<dbReference type="InterPro" id="IPR016134">
    <property type="entry name" value="Dockerin_dom"/>
</dbReference>
<dbReference type="AlphaFoldDB" id="A0A832DNC3"/>
<comment type="caution">
    <text evidence="2">The sequence shown here is derived from an EMBL/GenBank/DDBJ whole genome shotgun (WGS) entry which is preliminary data.</text>
</comment>
<proteinExistence type="predicted"/>
<protein>
    <recommendedName>
        <fullName evidence="1">Dockerin domain-containing protein</fullName>
    </recommendedName>
</protein>
<dbReference type="SUPFAM" id="SSF63446">
    <property type="entry name" value="Type I dockerin domain"/>
    <property type="match status" value="1"/>
</dbReference>
<organism evidence="2">
    <name type="scientific">Ignavibacterium album</name>
    <dbReference type="NCBI Taxonomy" id="591197"/>
    <lineage>
        <taxon>Bacteria</taxon>
        <taxon>Pseudomonadati</taxon>
        <taxon>Ignavibacteriota</taxon>
        <taxon>Ignavibacteria</taxon>
        <taxon>Ignavibacteriales</taxon>
        <taxon>Ignavibacteriaceae</taxon>
        <taxon>Ignavibacterium</taxon>
    </lineage>
</organism>
<evidence type="ECO:0000313" key="2">
    <source>
        <dbReference type="EMBL" id="HGT47632.1"/>
    </source>
</evidence>
<gene>
    <name evidence="2" type="ORF">ENS56_06330</name>
</gene>
<dbReference type="GO" id="GO:0004553">
    <property type="term" value="F:hydrolase activity, hydrolyzing O-glycosyl compounds"/>
    <property type="evidence" value="ECO:0007669"/>
    <property type="project" value="InterPro"/>
</dbReference>
<dbReference type="Gene3D" id="1.10.1330.10">
    <property type="entry name" value="Dockerin domain"/>
    <property type="match status" value="1"/>
</dbReference>
<sequence length="287" mass="31458">MNIYVSTALADSINLTAGDEIGIFDGSICVGSKVLTSPINPNNPVSIIASADDPLTPQKDGFTPGNQIKFKLWLAGESKEIFNCLSDFQIGSGNFAAQGTALVSLNGFSVLKLFPLRVLIEGMFDGYKMTPDSIQIELRRSSSPYDVLDQVKVISDSNGFATADFDSIKLGEEFYIAIKHRNALETWSKLPQVFTSNLLAYNFTSDSTQAYGNNMTMKNGLWCLYSGDVNQDGRIDSTDLNIVFNDNVNGITGYFSTDLNGDGFVEIEDIIIIFNHHLNEIIKTTPE</sequence>
<dbReference type="EMBL" id="DSVI01000007">
    <property type="protein sequence ID" value="HGT47632.1"/>
    <property type="molecule type" value="Genomic_DNA"/>
</dbReference>
<feature type="domain" description="Dockerin" evidence="1">
    <location>
        <begin position="222"/>
        <end position="287"/>
    </location>
</feature>
<accession>A0A832DNC3</accession>
<dbReference type="InterPro" id="IPR018247">
    <property type="entry name" value="EF_Hand_1_Ca_BS"/>
</dbReference>
<dbReference type="InterPro" id="IPR002105">
    <property type="entry name" value="Dockerin_1_rpt"/>
</dbReference>